<dbReference type="Proteomes" id="UP000261360">
    <property type="component" value="Unplaced"/>
</dbReference>
<name>A0A3B4XN18_SERLL</name>
<dbReference type="InterPro" id="IPR026854">
    <property type="entry name" value="VPS13_N"/>
</dbReference>
<proteinExistence type="predicted"/>
<feature type="domain" description="Chorein N-terminal" evidence="3">
    <location>
        <begin position="2"/>
        <end position="713"/>
    </location>
</feature>
<reference evidence="4" key="2">
    <citation type="submission" date="2025-09" db="UniProtKB">
        <authorList>
            <consortium name="Ensembl"/>
        </authorList>
    </citation>
    <scope>IDENTIFICATION</scope>
</reference>
<keyword evidence="1" id="KW-0813">Transport</keyword>
<evidence type="ECO:0000313" key="5">
    <source>
        <dbReference type="Proteomes" id="UP000261360"/>
    </source>
</evidence>
<keyword evidence="2" id="KW-0175">Coiled coil</keyword>
<dbReference type="GeneTree" id="ENSGT00950000183083"/>
<dbReference type="GO" id="GO:0006623">
    <property type="term" value="P:protein targeting to vacuole"/>
    <property type="evidence" value="ECO:0007669"/>
    <property type="project" value="TreeGrafter"/>
</dbReference>
<evidence type="ECO:0000256" key="1">
    <source>
        <dbReference type="ARBA" id="ARBA00022448"/>
    </source>
</evidence>
<dbReference type="Pfam" id="PF12624">
    <property type="entry name" value="VPS13_N"/>
    <property type="match status" value="1"/>
</dbReference>
<dbReference type="GO" id="GO:0045053">
    <property type="term" value="P:protein retention in Golgi apparatus"/>
    <property type="evidence" value="ECO:0007669"/>
    <property type="project" value="TreeGrafter"/>
</dbReference>
<dbReference type="AlphaFoldDB" id="A0A3B4XN18"/>
<organism evidence="4 5">
    <name type="scientific">Seriola lalandi dorsalis</name>
    <dbReference type="NCBI Taxonomy" id="1841481"/>
    <lineage>
        <taxon>Eukaryota</taxon>
        <taxon>Metazoa</taxon>
        <taxon>Chordata</taxon>
        <taxon>Craniata</taxon>
        <taxon>Vertebrata</taxon>
        <taxon>Euteleostomi</taxon>
        <taxon>Actinopterygii</taxon>
        <taxon>Neopterygii</taxon>
        <taxon>Teleostei</taxon>
        <taxon>Neoteleostei</taxon>
        <taxon>Acanthomorphata</taxon>
        <taxon>Carangaria</taxon>
        <taxon>Carangiformes</taxon>
        <taxon>Carangidae</taxon>
        <taxon>Seriola</taxon>
    </lineage>
</organism>
<evidence type="ECO:0000313" key="4">
    <source>
        <dbReference type="Ensembl" id="ENSSLDP00000013228.1"/>
    </source>
</evidence>
<dbReference type="GO" id="GO:0007005">
    <property type="term" value="P:mitochondrion organization"/>
    <property type="evidence" value="ECO:0007669"/>
    <property type="project" value="TreeGrafter"/>
</dbReference>
<dbReference type="Ensembl" id="ENSSLDT00000013710.1">
    <property type="protein sequence ID" value="ENSSLDP00000013228.1"/>
    <property type="gene ID" value="ENSSLDG00000009942.1"/>
</dbReference>
<evidence type="ECO:0000256" key="2">
    <source>
        <dbReference type="SAM" id="Coils"/>
    </source>
</evidence>
<evidence type="ECO:0000259" key="3">
    <source>
        <dbReference type="Pfam" id="PF12624"/>
    </source>
</evidence>
<keyword evidence="5" id="KW-1185">Reference proteome</keyword>
<dbReference type="InterPro" id="IPR026847">
    <property type="entry name" value="VPS13"/>
</dbReference>
<sequence>MVFESLVSDLLNRFIGDYVENLDKSQLKIGIWGGELSSYEFDVPFKVKAGQIGKLTLKIPWKNLYNDAVVATLDGLYLLVVPGATIKYDAAKEERYQQEAKQRELQRIEEALQMAAQRASQTGDLLFSLESVVYKEQVSHPGLRSLTRPFSWFLLVSEKPQEERKDTFVEKLATQVIKNLQVKISSIHLRYEDDVSTDPDSASDPGVVTCHCFPPQTTDENWKSCILNEAAKIIYKLGRLDCLCAYWNVNSPIFYKGSWEDIVVRLYRWVLPVSDRSFMFVVFRPIFASAKMCINPTADLDLKNPKVNLHLEVQNIAIEMTKPQYLSMVELLESVDCMVKNAPYRRFRPEVPVGRNTRVWWRYSFNSILEVHIRRYSHMWSWSNIKQHRENLRAYKSAYKSKLLSHSKSSQDTERQIQDLEKVLDVFNITLARQQAHMEVIRSGQKVVGKKAAGGQKQGGGFFSSLFGRKAKKEEQEESKDMERLDQLMTAEEKEKLYTAIGYSGSSHNLSLPRQYVAVIVTFQLLRTSVTVREQPDVPEILKIQMLDLSTKISQRPGAQAVRVEAVLEHWYVTGLQQQGAVPSLIASVGDSASSLLSVVFELNPEESAADQLLRVHSQPVEIIYDALTVNSMADFFKTGKGVDLEVLTSATLSKLEEIKEKTATGLSHIIETRKVLDLRIDLKPSYLLVPKSGFYSDTSDLIIVDFGSFQVWSSFQGGICVSVCV</sequence>
<dbReference type="PANTHER" id="PTHR16166:SF125">
    <property type="entry name" value="INTERMEMBRANE LIPID TRANSFER PROTEIN VPS13C"/>
    <property type="match status" value="1"/>
</dbReference>
<feature type="coiled-coil region" evidence="2">
    <location>
        <begin position="91"/>
        <end position="118"/>
    </location>
</feature>
<accession>A0A3B4XN18</accession>
<dbReference type="PANTHER" id="PTHR16166">
    <property type="entry name" value="VACUOLAR PROTEIN SORTING-ASSOCIATED PROTEIN VPS13"/>
    <property type="match status" value="1"/>
</dbReference>
<protein>
    <submittedName>
        <fullName evidence="4">Vacuolar protein sorting 13 homolog C</fullName>
    </submittedName>
</protein>
<reference evidence="4" key="1">
    <citation type="submission" date="2025-08" db="UniProtKB">
        <authorList>
            <consortium name="Ensembl"/>
        </authorList>
    </citation>
    <scope>IDENTIFICATION</scope>
</reference>